<reference evidence="12 13" key="1">
    <citation type="submission" date="2017-03" db="EMBL/GenBank/DDBJ databases">
        <title>Genome sequence of Clostridium oryzae DSM 28571.</title>
        <authorList>
            <person name="Poehlein A."/>
            <person name="Daniel R."/>
        </authorList>
    </citation>
    <scope>NUCLEOTIDE SEQUENCE [LARGE SCALE GENOMIC DNA]</scope>
    <source>
        <strain evidence="12 13">DSM 28571</strain>
    </source>
</reference>
<organism evidence="12 13">
    <name type="scientific">Clostridium oryzae</name>
    <dbReference type="NCBI Taxonomy" id="1450648"/>
    <lineage>
        <taxon>Bacteria</taxon>
        <taxon>Bacillati</taxon>
        <taxon>Bacillota</taxon>
        <taxon>Clostridia</taxon>
        <taxon>Eubacteriales</taxon>
        <taxon>Clostridiaceae</taxon>
        <taxon>Clostridium</taxon>
    </lineage>
</organism>
<dbReference type="Pfam" id="PF14535">
    <property type="entry name" value="AMP-binding_C_2"/>
    <property type="match status" value="1"/>
</dbReference>
<dbReference type="GO" id="GO:0010124">
    <property type="term" value="P:phenylacetate catabolic process"/>
    <property type="evidence" value="ECO:0007669"/>
    <property type="project" value="UniProtKB-UniRule"/>
</dbReference>
<comment type="catalytic activity">
    <reaction evidence="9">
        <text>2-phenylacetate + ATP + CoA = phenylacetyl-CoA + AMP + diphosphate</text>
        <dbReference type="Rhea" id="RHEA:20956"/>
        <dbReference type="ChEBI" id="CHEBI:18401"/>
        <dbReference type="ChEBI" id="CHEBI:30616"/>
        <dbReference type="ChEBI" id="CHEBI:33019"/>
        <dbReference type="ChEBI" id="CHEBI:57287"/>
        <dbReference type="ChEBI" id="CHEBI:57390"/>
        <dbReference type="ChEBI" id="CHEBI:456215"/>
        <dbReference type="EC" id="6.2.1.30"/>
    </reaction>
</comment>
<evidence type="ECO:0000256" key="7">
    <source>
        <dbReference type="ARBA" id="ARBA00068695"/>
    </source>
</evidence>
<evidence type="ECO:0000256" key="4">
    <source>
        <dbReference type="ARBA" id="ARBA00060591"/>
    </source>
</evidence>
<dbReference type="Pfam" id="PF00501">
    <property type="entry name" value="AMP-binding"/>
    <property type="match status" value="1"/>
</dbReference>
<dbReference type="InterPro" id="IPR028154">
    <property type="entry name" value="AMP-dep_Lig_C"/>
</dbReference>
<sequence>MKEKIYDKGNIVNNIYQIGSATIFIKGDELMNDLEENLSREKIAYIQEERLIKTVKYVYENVPFYKRKFDEIGLIPEDIRSLEDVKLLPFTTKQDLRENYPYGMFAVPMDRIVRIHASSGTTGTQTIVGYTQKDIDVWADILAATLKRYGVTSKDMVQVAYGYGLFTGGLGIHYGIERLGASVIPISGGNTEKQILTMRNFGVTVLACTPSYALHIYDTMVKMGINPDELKLRMGVFGAEPWSDEMRQDIQNKFKFKAYDIYGLSEVMGPGVAGECTFQQGLHINEEYFLPEIINPKTLKNVQDGETGELVFTTLTKEGIPLIRYRTRDLSELNYGRCQCGCNLVRMKRIYGRSDDMMIIRGVNIYPIQVEKILLSFKELSPNYTLTVDRKNNLDELIVSVELNRSKEYCSKEQLDALKKRVNNKMHNILQIYCTINLVNADSIVKSEGKAHRVLDKRNYDMVNI</sequence>
<proteinExistence type="inferred from homology"/>
<keyword evidence="2 9" id="KW-0436">Ligase</keyword>
<comment type="pathway">
    <text evidence="4 9">Aromatic compound metabolism; phenylacetate degradation.</text>
</comment>
<dbReference type="InterPro" id="IPR000873">
    <property type="entry name" value="AMP-dep_synth/lig_dom"/>
</dbReference>
<dbReference type="GO" id="GO:0000166">
    <property type="term" value="F:nucleotide binding"/>
    <property type="evidence" value="ECO:0007669"/>
    <property type="project" value="UniProtKB-KW"/>
</dbReference>
<comment type="subunit">
    <text evidence="1">Monomer.</text>
</comment>
<dbReference type="PIRSF" id="PIRSF006444">
    <property type="entry name" value="PaaK"/>
    <property type="match status" value="1"/>
</dbReference>
<dbReference type="InterPro" id="IPR051414">
    <property type="entry name" value="Adenylate-forming_Reductase"/>
</dbReference>
<evidence type="ECO:0000313" key="12">
    <source>
        <dbReference type="EMBL" id="OPJ63963.1"/>
    </source>
</evidence>
<dbReference type="EC" id="6.2.1.30" evidence="6 9"/>
<gene>
    <name evidence="12" type="primary">paaK</name>
    <name evidence="12" type="ORF">CLORY_08350</name>
</gene>
<comment type="function">
    <text evidence="9">Catalyzes the activation of phenylacetic acid (PA) to phenylacetyl-CoA (PA-CoA).</text>
</comment>
<dbReference type="GO" id="GO:0047475">
    <property type="term" value="F:phenylacetate-CoA ligase activity"/>
    <property type="evidence" value="ECO:0007669"/>
    <property type="project" value="UniProtKB-EC"/>
</dbReference>
<evidence type="ECO:0000256" key="1">
    <source>
        <dbReference type="ARBA" id="ARBA00011245"/>
    </source>
</evidence>
<accession>A0A1V4IVP3</accession>
<evidence type="ECO:0000256" key="5">
    <source>
        <dbReference type="ARBA" id="ARBA00061566"/>
    </source>
</evidence>
<evidence type="ECO:0000256" key="6">
    <source>
        <dbReference type="ARBA" id="ARBA00066629"/>
    </source>
</evidence>
<dbReference type="InterPro" id="IPR045851">
    <property type="entry name" value="AMP-bd_C_sf"/>
</dbReference>
<evidence type="ECO:0000256" key="2">
    <source>
        <dbReference type="ARBA" id="ARBA00022598"/>
    </source>
</evidence>
<feature type="domain" description="AMP-dependent ligase C-terminal" evidence="11">
    <location>
        <begin position="362"/>
        <end position="458"/>
    </location>
</feature>
<dbReference type="CDD" id="cd05913">
    <property type="entry name" value="PaaK"/>
    <property type="match status" value="1"/>
</dbReference>
<dbReference type="Proteomes" id="UP000190080">
    <property type="component" value="Unassembled WGS sequence"/>
</dbReference>
<comment type="similarity">
    <text evidence="5 9">Belongs to the phenylacetyl-CoA ligase family.</text>
</comment>
<dbReference type="AlphaFoldDB" id="A0A1V4IVP3"/>
<evidence type="ECO:0000313" key="13">
    <source>
        <dbReference type="Proteomes" id="UP000190080"/>
    </source>
</evidence>
<dbReference type="PANTHER" id="PTHR43439:SF1">
    <property type="entry name" value="PHENYLACETATE-COENZYME A LIGASE"/>
    <property type="match status" value="1"/>
</dbReference>
<evidence type="ECO:0000256" key="3">
    <source>
        <dbReference type="ARBA" id="ARBA00022741"/>
    </source>
</evidence>
<dbReference type="EMBL" id="MZGV01000006">
    <property type="protein sequence ID" value="OPJ63963.1"/>
    <property type="molecule type" value="Genomic_DNA"/>
</dbReference>
<evidence type="ECO:0000259" key="10">
    <source>
        <dbReference type="Pfam" id="PF00501"/>
    </source>
</evidence>
<keyword evidence="3 9" id="KW-0547">Nucleotide-binding</keyword>
<dbReference type="Gene3D" id="3.40.50.12780">
    <property type="entry name" value="N-terminal domain of ligase-like"/>
    <property type="match status" value="1"/>
</dbReference>
<feature type="domain" description="AMP-dependent synthetase/ligase" evidence="10">
    <location>
        <begin position="107"/>
        <end position="312"/>
    </location>
</feature>
<protein>
    <recommendedName>
        <fullName evidence="7 9">Phenylacetate-coenzyme A ligase</fullName>
        <ecNumber evidence="6 9">6.2.1.30</ecNumber>
    </recommendedName>
    <alternativeName>
        <fullName evidence="8 9">Phenylacetyl-CoA ligase</fullName>
    </alternativeName>
</protein>
<dbReference type="STRING" id="1450648.CLORY_08350"/>
<dbReference type="FunFam" id="3.40.50.12780:FF:000016">
    <property type="entry name" value="Phenylacetate-coenzyme A ligase"/>
    <property type="match status" value="1"/>
</dbReference>
<dbReference type="PANTHER" id="PTHR43439">
    <property type="entry name" value="PHENYLACETATE-COENZYME A LIGASE"/>
    <property type="match status" value="1"/>
</dbReference>
<evidence type="ECO:0000256" key="9">
    <source>
        <dbReference type="PIRNR" id="PIRNR006444"/>
    </source>
</evidence>
<name>A0A1V4IVP3_9CLOT</name>
<evidence type="ECO:0000259" key="11">
    <source>
        <dbReference type="Pfam" id="PF14535"/>
    </source>
</evidence>
<dbReference type="SUPFAM" id="SSF56801">
    <property type="entry name" value="Acetyl-CoA synthetase-like"/>
    <property type="match status" value="1"/>
</dbReference>
<comment type="caution">
    <text evidence="12">The sequence shown here is derived from an EMBL/GenBank/DDBJ whole genome shotgun (WGS) entry which is preliminary data.</text>
</comment>
<keyword evidence="13" id="KW-1185">Reference proteome</keyword>
<dbReference type="UniPathway" id="UPA00930"/>
<evidence type="ECO:0000256" key="8">
    <source>
        <dbReference type="ARBA" id="ARBA00075111"/>
    </source>
</evidence>
<dbReference type="Gene3D" id="3.30.300.30">
    <property type="match status" value="1"/>
</dbReference>
<dbReference type="InterPro" id="IPR042099">
    <property type="entry name" value="ANL_N_sf"/>
</dbReference>
<dbReference type="InterPro" id="IPR011880">
    <property type="entry name" value="PA_CoA_ligase"/>
</dbReference>